<sequence length="226" mass="23126">MNTRIAIVAGAGGGLGKATVLSLYTAGLTVVAVDRTEANLKDLPATIHREIADATDPAAAAPLLERVVATAGAPDVLVNTIGAHAFGGFETVRPQALSALMDVNVGAALWLTQAVAPYMRRKGAGVIVHTGARPGVEAAAGAAAYGITKAALAHLGRVLDRELRPHGIRVNVILPELIATAANQAVLPAHLLARAATPEAVADVITSLVRDATAPDDRVLIPLYDD</sequence>
<dbReference type="Gene3D" id="3.40.50.720">
    <property type="entry name" value="NAD(P)-binding Rossmann-like Domain"/>
    <property type="match status" value="1"/>
</dbReference>
<protein>
    <submittedName>
        <fullName evidence="3">3-oxoacyl-[acyl-carrier protein] reductase</fullName>
    </submittedName>
</protein>
<comment type="similarity">
    <text evidence="1">Belongs to the short-chain dehydrogenases/reductases (SDR) family.</text>
</comment>
<dbReference type="PANTHER" id="PTHR43669:SF3">
    <property type="entry name" value="ALCOHOL DEHYDROGENASE, PUTATIVE (AFU_ORTHOLOGUE AFUA_3G03445)-RELATED"/>
    <property type="match status" value="1"/>
</dbReference>
<name>A0A2T0N7V6_9ACTN</name>
<dbReference type="EMBL" id="PVNG01000003">
    <property type="protein sequence ID" value="PRX68654.1"/>
    <property type="molecule type" value="Genomic_DNA"/>
</dbReference>
<dbReference type="AlphaFoldDB" id="A0A2T0N7V6"/>
<dbReference type="SUPFAM" id="SSF51735">
    <property type="entry name" value="NAD(P)-binding Rossmann-fold domains"/>
    <property type="match status" value="1"/>
</dbReference>
<evidence type="ECO:0000313" key="4">
    <source>
        <dbReference type="Proteomes" id="UP000238312"/>
    </source>
</evidence>
<evidence type="ECO:0000313" key="3">
    <source>
        <dbReference type="EMBL" id="PRX68654.1"/>
    </source>
</evidence>
<reference evidence="3 4" key="1">
    <citation type="submission" date="2018-03" db="EMBL/GenBank/DDBJ databases">
        <title>Genomic Encyclopedia of Type Strains, Phase III (KMG-III): the genomes of soil and plant-associated and newly described type strains.</title>
        <authorList>
            <person name="Whitman W."/>
        </authorList>
    </citation>
    <scope>NUCLEOTIDE SEQUENCE [LARGE SCALE GENOMIC DNA]</scope>
    <source>
        <strain evidence="3 4">CGMCC 4.7104</strain>
    </source>
</reference>
<dbReference type="GO" id="GO:0016491">
    <property type="term" value="F:oxidoreductase activity"/>
    <property type="evidence" value="ECO:0007669"/>
    <property type="project" value="UniProtKB-KW"/>
</dbReference>
<keyword evidence="2" id="KW-0560">Oxidoreductase</keyword>
<dbReference type="OrthoDB" id="8959163at2"/>
<keyword evidence="4" id="KW-1185">Reference proteome</keyword>
<accession>A0A2T0N7V6</accession>
<evidence type="ECO:0000256" key="1">
    <source>
        <dbReference type="ARBA" id="ARBA00006484"/>
    </source>
</evidence>
<dbReference type="PANTHER" id="PTHR43669">
    <property type="entry name" value="5-KETO-D-GLUCONATE 5-REDUCTASE"/>
    <property type="match status" value="1"/>
</dbReference>
<dbReference type="Proteomes" id="UP000238312">
    <property type="component" value="Unassembled WGS sequence"/>
</dbReference>
<evidence type="ECO:0000256" key="2">
    <source>
        <dbReference type="ARBA" id="ARBA00023002"/>
    </source>
</evidence>
<dbReference type="InterPro" id="IPR002347">
    <property type="entry name" value="SDR_fam"/>
</dbReference>
<organism evidence="3 4">
    <name type="scientific">Nonomuraea fuscirosea</name>
    <dbReference type="NCBI Taxonomy" id="1291556"/>
    <lineage>
        <taxon>Bacteria</taxon>
        <taxon>Bacillati</taxon>
        <taxon>Actinomycetota</taxon>
        <taxon>Actinomycetes</taxon>
        <taxon>Streptosporangiales</taxon>
        <taxon>Streptosporangiaceae</taxon>
        <taxon>Nonomuraea</taxon>
    </lineage>
</organism>
<dbReference type="InterPro" id="IPR036291">
    <property type="entry name" value="NAD(P)-bd_dom_sf"/>
</dbReference>
<comment type="caution">
    <text evidence="3">The sequence shown here is derived from an EMBL/GenBank/DDBJ whole genome shotgun (WGS) entry which is preliminary data.</text>
</comment>
<dbReference type="Pfam" id="PF00106">
    <property type="entry name" value="adh_short"/>
    <property type="match status" value="1"/>
</dbReference>
<gene>
    <name evidence="3" type="ORF">B0I32_103616</name>
</gene>
<dbReference type="PRINTS" id="PR00081">
    <property type="entry name" value="GDHRDH"/>
</dbReference>
<dbReference type="CDD" id="cd05233">
    <property type="entry name" value="SDR_c"/>
    <property type="match status" value="1"/>
</dbReference>
<proteinExistence type="inferred from homology"/>
<dbReference type="RefSeq" id="WP_106236979.1">
    <property type="nucleotide sequence ID" value="NZ_PVNG01000003.1"/>
</dbReference>